<protein>
    <submittedName>
        <fullName evidence="1">Uncharacterized protein</fullName>
    </submittedName>
</protein>
<accession>A0A2J9PNT3</accession>
<dbReference type="RefSeq" id="WP_083068865.1">
    <property type="nucleotide sequence ID" value="NZ_JALXKY010000004.1"/>
</dbReference>
<dbReference type="EMBL" id="NBTM02000001">
    <property type="protein sequence ID" value="PNL91701.1"/>
    <property type="molecule type" value="Genomic_DNA"/>
</dbReference>
<dbReference type="Proteomes" id="UP000192813">
    <property type="component" value="Unassembled WGS sequence"/>
</dbReference>
<evidence type="ECO:0000313" key="1">
    <source>
        <dbReference type="EMBL" id="PNL91701.1"/>
    </source>
</evidence>
<proteinExistence type="predicted"/>
<reference evidence="2" key="1">
    <citation type="submission" date="2017-12" db="EMBL/GenBank/DDBJ databases">
        <title>FDA dAtabase for Regulatory Grade micrObial Sequences (FDA-ARGOS): Supporting development and validation of Infectious Disease Dx tests.</title>
        <authorList>
            <person name="Hoffmann M."/>
            <person name="Allard M."/>
            <person name="Evans P."/>
            <person name="Brown E."/>
            <person name="Tallon L."/>
            <person name="Sadzewicz L."/>
            <person name="Sengamalay N."/>
            <person name="Ott S."/>
            <person name="Godinez A."/>
            <person name="Nagaraj S."/>
            <person name="Vavikolanu K."/>
            <person name="Aluvathingal J."/>
            <person name="Nadendla S."/>
            <person name="Sichtig H."/>
        </authorList>
    </citation>
    <scope>NUCLEOTIDE SEQUENCE [LARGE SCALE GENOMIC DNA]</scope>
    <source>
        <strain evidence="2">FDAARGOS_249</strain>
    </source>
</reference>
<name>A0A2J9PNT3_9LACT</name>
<comment type="caution">
    <text evidence="1">The sequence shown here is derived from an EMBL/GenBank/DDBJ whole genome shotgun (WGS) entry which is preliminary data.</text>
</comment>
<gene>
    <name evidence="1" type="ORF">A6J77_005475</name>
</gene>
<organism evidence="1 2">
    <name type="scientific">Aerococcus viridans</name>
    <dbReference type="NCBI Taxonomy" id="1377"/>
    <lineage>
        <taxon>Bacteria</taxon>
        <taxon>Bacillati</taxon>
        <taxon>Bacillota</taxon>
        <taxon>Bacilli</taxon>
        <taxon>Lactobacillales</taxon>
        <taxon>Aerococcaceae</taxon>
        <taxon>Aerococcus</taxon>
    </lineage>
</organism>
<dbReference type="AlphaFoldDB" id="A0A2J9PNT3"/>
<evidence type="ECO:0000313" key="2">
    <source>
        <dbReference type="Proteomes" id="UP000192813"/>
    </source>
</evidence>
<sequence>MGEVIEGLYATSEDASLVIERLKNQGFPSSDITVIANADIYGNFSDIVDADVTIHSRTKKDIEDSIWEKVKGIFVKMDQKKEACDFTGSTQTETKPLFSFNKEINAGAVVILVNEEADNTINK</sequence>